<keyword evidence="1 2" id="KW-0732">Signal</keyword>
<dbReference type="PANTHER" id="PTHR21666:SF289">
    <property type="entry name" value="L-ALA--D-GLU ENDOPEPTIDASE"/>
    <property type="match status" value="1"/>
</dbReference>
<dbReference type="GO" id="GO:0004222">
    <property type="term" value="F:metalloendopeptidase activity"/>
    <property type="evidence" value="ECO:0007669"/>
    <property type="project" value="TreeGrafter"/>
</dbReference>
<dbReference type="Gene3D" id="2.70.70.10">
    <property type="entry name" value="Glucose Permease (Domain IIA)"/>
    <property type="match status" value="1"/>
</dbReference>
<protein>
    <submittedName>
        <fullName evidence="4">Peptidoglycan DD-metalloendopeptidase family protein</fullName>
    </submittedName>
</protein>
<feature type="domain" description="M23ase beta-sheet core" evidence="3">
    <location>
        <begin position="119"/>
        <end position="213"/>
    </location>
</feature>
<organism evidence="4 5">
    <name type="scientific">Qipengyuania pelagi</name>
    <dbReference type="NCBI Taxonomy" id="994320"/>
    <lineage>
        <taxon>Bacteria</taxon>
        <taxon>Pseudomonadati</taxon>
        <taxon>Pseudomonadota</taxon>
        <taxon>Alphaproteobacteria</taxon>
        <taxon>Sphingomonadales</taxon>
        <taxon>Erythrobacteraceae</taxon>
        <taxon>Qipengyuania</taxon>
    </lineage>
</organism>
<feature type="chain" id="PRO_5032270997" evidence="2">
    <location>
        <begin position="35"/>
        <end position="234"/>
    </location>
</feature>
<dbReference type="Pfam" id="PF01551">
    <property type="entry name" value="Peptidase_M23"/>
    <property type="match status" value="1"/>
</dbReference>
<sequence>MDGSHMTKLFNHALRTLALGLGAAGLMAAAPAAAESANSAAMVPAVDMPAKDTAGSTVTTADGDRQFEQLFASWERMDKVSAGIATTPVSVPSAMPLTDARLSSGYGMRNHPVLGGMRGHKGVDLAAPTGTPVYATADGFVSKADWFSSYGKYISIEHGASLQTRFAHLSDMVVSAGDKVKKGDLIGYVGSTGRSTGPHLHYEVRVDGVAVDPSPYMVASDDHRDHALALLSAE</sequence>
<name>A0A844Y992_9SPHN</name>
<keyword evidence="5" id="KW-1185">Reference proteome</keyword>
<proteinExistence type="predicted"/>
<dbReference type="SUPFAM" id="SSF51261">
    <property type="entry name" value="Duplicated hybrid motif"/>
    <property type="match status" value="1"/>
</dbReference>
<dbReference type="InterPro" id="IPR011055">
    <property type="entry name" value="Dup_hybrid_motif"/>
</dbReference>
<dbReference type="OrthoDB" id="9815245at2"/>
<feature type="signal peptide" evidence="2">
    <location>
        <begin position="1"/>
        <end position="34"/>
    </location>
</feature>
<evidence type="ECO:0000256" key="2">
    <source>
        <dbReference type="SAM" id="SignalP"/>
    </source>
</evidence>
<dbReference type="PANTHER" id="PTHR21666">
    <property type="entry name" value="PEPTIDASE-RELATED"/>
    <property type="match status" value="1"/>
</dbReference>
<gene>
    <name evidence="4" type="ORF">GRI47_12885</name>
</gene>
<accession>A0A844Y992</accession>
<comment type="caution">
    <text evidence="4">The sequence shown here is derived from an EMBL/GenBank/DDBJ whole genome shotgun (WGS) entry which is preliminary data.</text>
</comment>
<dbReference type="Proteomes" id="UP000430272">
    <property type="component" value="Unassembled WGS sequence"/>
</dbReference>
<dbReference type="InterPro" id="IPR050570">
    <property type="entry name" value="Cell_wall_metabolism_enzyme"/>
</dbReference>
<evidence type="ECO:0000313" key="5">
    <source>
        <dbReference type="Proteomes" id="UP000430272"/>
    </source>
</evidence>
<dbReference type="InterPro" id="IPR016047">
    <property type="entry name" value="M23ase_b-sheet_dom"/>
</dbReference>
<evidence type="ECO:0000313" key="4">
    <source>
        <dbReference type="EMBL" id="MXO54894.1"/>
    </source>
</evidence>
<evidence type="ECO:0000259" key="3">
    <source>
        <dbReference type="Pfam" id="PF01551"/>
    </source>
</evidence>
<dbReference type="FunFam" id="2.70.70.10:FF:000006">
    <property type="entry name" value="M23 family peptidase"/>
    <property type="match status" value="1"/>
</dbReference>
<dbReference type="CDD" id="cd12797">
    <property type="entry name" value="M23_peptidase"/>
    <property type="match status" value="1"/>
</dbReference>
<dbReference type="AlphaFoldDB" id="A0A844Y992"/>
<dbReference type="EMBL" id="WTYD01000002">
    <property type="protein sequence ID" value="MXO54894.1"/>
    <property type="molecule type" value="Genomic_DNA"/>
</dbReference>
<reference evidence="4 5" key="1">
    <citation type="submission" date="2019-12" db="EMBL/GenBank/DDBJ databases">
        <title>Genomic-based taxomic classification of the family Erythrobacteraceae.</title>
        <authorList>
            <person name="Xu L."/>
        </authorList>
    </citation>
    <scope>NUCLEOTIDE SEQUENCE [LARGE SCALE GENOMIC DNA]</scope>
    <source>
        <strain evidence="4 5">JCM 17468</strain>
    </source>
</reference>
<evidence type="ECO:0000256" key="1">
    <source>
        <dbReference type="ARBA" id="ARBA00022729"/>
    </source>
</evidence>